<dbReference type="EMBL" id="PDLM01000007">
    <property type="protein sequence ID" value="RDW73264.1"/>
    <property type="molecule type" value="Genomic_DNA"/>
</dbReference>
<evidence type="ECO:0000256" key="1">
    <source>
        <dbReference type="SAM" id="MobiDB-lite"/>
    </source>
</evidence>
<feature type="compositionally biased region" description="Polar residues" evidence="1">
    <location>
        <begin position="43"/>
        <end position="56"/>
    </location>
</feature>
<name>A0A3D8RH99_9HELO</name>
<keyword evidence="3" id="KW-1185">Reference proteome</keyword>
<feature type="region of interest" description="Disordered" evidence="1">
    <location>
        <begin position="178"/>
        <end position="204"/>
    </location>
</feature>
<feature type="region of interest" description="Disordered" evidence="1">
    <location>
        <begin position="1"/>
        <end position="56"/>
    </location>
</feature>
<evidence type="ECO:0000313" key="3">
    <source>
        <dbReference type="Proteomes" id="UP000256645"/>
    </source>
</evidence>
<feature type="compositionally biased region" description="Basic and acidic residues" evidence="1">
    <location>
        <begin position="1"/>
        <end position="10"/>
    </location>
</feature>
<gene>
    <name evidence="2" type="ORF">BP6252_07171</name>
</gene>
<proteinExistence type="predicted"/>
<reference evidence="2 3" key="1">
    <citation type="journal article" date="2018" name="IMA Fungus">
        <title>IMA Genome-F 9: Draft genome sequence of Annulohypoxylon stygium, Aspergillus mulundensis, Berkeleyomyces basicola (syn. Thielaviopsis basicola), Ceratocystis smalleyi, two Cercospora beticola strains, Coleophoma cylindrospora, Fusarium fracticaudum, Phialophora cf. hyalina, and Morchella septimelata.</title>
        <authorList>
            <person name="Wingfield B.D."/>
            <person name="Bills G.F."/>
            <person name="Dong Y."/>
            <person name="Huang W."/>
            <person name="Nel W.J."/>
            <person name="Swalarsk-Parry B.S."/>
            <person name="Vaghefi N."/>
            <person name="Wilken P.M."/>
            <person name="An Z."/>
            <person name="de Beer Z.W."/>
            <person name="De Vos L."/>
            <person name="Chen L."/>
            <person name="Duong T.A."/>
            <person name="Gao Y."/>
            <person name="Hammerbacher A."/>
            <person name="Kikkert J.R."/>
            <person name="Li Y."/>
            <person name="Li H."/>
            <person name="Li K."/>
            <person name="Li Q."/>
            <person name="Liu X."/>
            <person name="Ma X."/>
            <person name="Naidoo K."/>
            <person name="Pethybridge S.J."/>
            <person name="Sun J."/>
            <person name="Steenkamp E.T."/>
            <person name="van der Nest M.A."/>
            <person name="van Wyk S."/>
            <person name="Wingfield M.J."/>
            <person name="Xiong C."/>
            <person name="Yue Q."/>
            <person name="Zhang X."/>
        </authorList>
    </citation>
    <scope>NUCLEOTIDE SEQUENCE [LARGE SCALE GENOMIC DNA]</scope>
    <source>
        <strain evidence="2 3">BP6252</strain>
    </source>
</reference>
<organism evidence="2 3">
    <name type="scientific">Coleophoma cylindrospora</name>
    <dbReference type="NCBI Taxonomy" id="1849047"/>
    <lineage>
        <taxon>Eukaryota</taxon>
        <taxon>Fungi</taxon>
        <taxon>Dikarya</taxon>
        <taxon>Ascomycota</taxon>
        <taxon>Pezizomycotina</taxon>
        <taxon>Leotiomycetes</taxon>
        <taxon>Helotiales</taxon>
        <taxon>Dermateaceae</taxon>
        <taxon>Coleophoma</taxon>
    </lineage>
</organism>
<sequence>MSIDEKHVSNDPESLSHNAGEERFQQDLIKLMVEKRNAAKVHPNSNARNPTRSRSNGLLVLRTDLPGHLEVAETAEPELLDRPVYNNEVTSTPPNEISIPKEALTTNHVALQPDGIRTQRPHIPPPLHREATESTSFHSQASQTSQNDPVSSIVTTPPRLMPETTIEKEQKALDDIVDPSYHPANQQTTPAPREGDTEDPSDLKISDIPVESQIQSQRDIGMTHGEGGPNSIITRVSESQSHQSSSDAIMSAPQDTDEGKITKSLGSDIRSFTSGRVADPRVIRKRKRIIIQQYWGQFRTKCTSLRQRHPR</sequence>
<protein>
    <submittedName>
        <fullName evidence="2">Uncharacterized protein</fullName>
    </submittedName>
</protein>
<feature type="region of interest" description="Disordered" evidence="1">
    <location>
        <begin position="112"/>
        <end position="160"/>
    </location>
</feature>
<dbReference type="AlphaFoldDB" id="A0A3D8RH99"/>
<evidence type="ECO:0000313" key="2">
    <source>
        <dbReference type="EMBL" id="RDW73264.1"/>
    </source>
</evidence>
<dbReference type="Proteomes" id="UP000256645">
    <property type="component" value="Unassembled WGS sequence"/>
</dbReference>
<accession>A0A3D8RH99</accession>
<comment type="caution">
    <text evidence="2">The sequence shown here is derived from an EMBL/GenBank/DDBJ whole genome shotgun (WGS) entry which is preliminary data.</text>
</comment>
<feature type="compositionally biased region" description="Polar residues" evidence="1">
    <location>
        <begin position="133"/>
        <end position="155"/>
    </location>
</feature>